<name>A0A2Z7AFG3_9LAMI</name>
<dbReference type="AlphaFoldDB" id="A0A2Z7AFG3"/>
<dbReference type="Proteomes" id="UP000250235">
    <property type="component" value="Unassembled WGS sequence"/>
</dbReference>
<evidence type="ECO:0000256" key="1">
    <source>
        <dbReference type="SAM" id="MobiDB-lite"/>
    </source>
</evidence>
<evidence type="ECO:0000313" key="2">
    <source>
        <dbReference type="EMBL" id="KZV17849.1"/>
    </source>
</evidence>
<feature type="region of interest" description="Disordered" evidence="1">
    <location>
        <begin position="119"/>
        <end position="148"/>
    </location>
</feature>
<protein>
    <submittedName>
        <fullName evidence="2">RNA polymerase sigma factor sigD, chloroplastic</fullName>
    </submittedName>
</protein>
<proteinExistence type="predicted"/>
<evidence type="ECO:0000313" key="3">
    <source>
        <dbReference type="Proteomes" id="UP000250235"/>
    </source>
</evidence>
<dbReference type="EMBL" id="KV018096">
    <property type="protein sequence ID" value="KZV17849.1"/>
    <property type="molecule type" value="Genomic_DNA"/>
</dbReference>
<gene>
    <name evidence="2" type="ORF">F511_19123</name>
</gene>
<sequence>MYTLKAVRTAQCVPHSFNLPQQISQRHGRTHPKQTSFLLTSSTSAEAILRLKFHLPEEPKNRRLRSHENLQTNRFFALLSNADSGLLAKIFKQTGSSRFSPMPTQASLQVSIERATQEESRATNLVQNNGWNRQKGSSRFSPTPTQAS</sequence>
<accession>A0A2Z7AFG3</accession>
<keyword evidence="3" id="KW-1185">Reference proteome</keyword>
<organism evidence="2 3">
    <name type="scientific">Dorcoceras hygrometricum</name>
    <dbReference type="NCBI Taxonomy" id="472368"/>
    <lineage>
        <taxon>Eukaryota</taxon>
        <taxon>Viridiplantae</taxon>
        <taxon>Streptophyta</taxon>
        <taxon>Embryophyta</taxon>
        <taxon>Tracheophyta</taxon>
        <taxon>Spermatophyta</taxon>
        <taxon>Magnoliopsida</taxon>
        <taxon>eudicotyledons</taxon>
        <taxon>Gunneridae</taxon>
        <taxon>Pentapetalae</taxon>
        <taxon>asterids</taxon>
        <taxon>lamiids</taxon>
        <taxon>Lamiales</taxon>
        <taxon>Gesneriaceae</taxon>
        <taxon>Didymocarpoideae</taxon>
        <taxon>Trichosporeae</taxon>
        <taxon>Loxocarpinae</taxon>
        <taxon>Dorcoceras</taxon>
    </lineage>
</organism>
<reference evidence="2 3" key="1">
    <citation type="journal article" date="2015" name="Proc. Natl. Acad. Sci. U.S.A.">
        <title>The resurrection genome of Boea hygrometrica: A blueprint for survival of dehydration.</title>
        <authorList>
            <person name="Xiao L."/>
            <person name="Yang G."/>
            <person name="Zhang L."/>
            <person name="Yang X."/>
            <person name="Zhao S."/>
            <person name="Ji Z."/>
            <person name="Zhou Q."/>
            <person name="Hu M."/>
            <person name="Wang Y."/>
            <person name="Chen M."/>
            <person name="Xu Y."/>
            <person name="Jin H."/>
            <person name="Xiao X."/>
            <person name="Hu G."/>
            <person name="Bao F."/>
            <person name="Hu Y."/>
            <person name="Wan P."/>
            <person name="Li L."/>
            <person name="Deng X."/>
            <person name="Kuang T."/>
            <person name="Xiang C."/>
            <person name="Zhu J.K."/>
            <person name="Oliver M.J."/>
            <person name="He Y."/>
        </authorList>
    </citation>
    <scope>NUCLEOTIDE SEQUENCE [LARGE SCALE GENOMIC DNA]</scope>
    <source>
        <strain evidence="3">cv. XS01</strain>
    </source>
</reference>
<feature type="compositionally biased region" description="Polar residues" evidence="1">
    <location>
        <begin position="122"/>
        <end position="148"/>
    </location>
</feature>